<evidence type="ECO:0000313" key="10">
    <source>
        <dbReference type="EMBL" id="GED66795.1"/>
    </source>
</evidence>
<evidence type="ECO:0000313" key="11">
    <source>
        <dbReference type="Proteomes" id="UP000319578"/>
    </source>
</evidence>
<evidence type="ECO:0000256" key="8">
    <source>
        <dbReference type="SAM" id="Phobius"/>
    </source>
</evidence>
<dbReference type="InterPro" id="IPR020846">
    <property type="entry name" value="MFS_dom"/>
</dbReference>
<comment type="similarity">
    <text evidence="2">Belongs to the Bcl-2 family.</text>
</comment>
<feature type="transmembrane region" description="Helical" evidence="8">
    <location>
        <begin position="341"/>
        <end position="367"/>
    </location>
</feature>
<feature type="transmembrane region" description="Helical" evidence="8">
    <location>
        <begin position="114"/>
        <end position="135"/>
    </location>
</feature>
<keyword evidence="5 8" id="KW-0812">Transmembrane</keyword>
<dbReference type="Pfam" id="PF07690">
    <property type="entry name" value="MFS_1"/>
    <property type="match status" value="1"/>
</dbReference>
<keyword evidence="3" id="KW-0813">Transport</keyword>
<dbReference type="PROSITE" id="PS50850">
    <property type="entry name" value="MFS"/>
    <property type="match status" value="1"/>
</dbReference>
<evidence type="ECO:0000256" key="6">
    <source>
        <dbReference type="ARBA" id="ARBA00022989"/>
    </source>
</evidence>
<dbReference type="InterPro" id="IPR011701">
    <property type="entry name" value="MFS"/>
</dbReference>
<feature type="transmembrane region" description="Helical" evidence="8">
    <location>
        <begin position="173"/>
        <end position="193"/>
    </location>
</feature>
<sequence length="400" mass="42351">MENTTEMAGVHLSAKQKLLVFSLVLLTFVTGTSEFVIVGLLSRIASSLEVTISSAGALVSGFAFAVAVGTPIVVVLVSRYPAYPLMLGCMSIFIAGNITSALSSSYFWLLGARVVTAVVCGLMQTIAMTVASEAIPASKRGLVVSLVFSGFTIASILGVPLGTWIGQTGGWNMAFWFTAGLGFISFAMLSLTVPRNLKGTPSSLKNQFGLLAHARMITAFFAPALSLAATYAVYTYITPILERELLIPARYTSLILLLFGAASIISTLLAGKIAAHDGLRKLRFIFLLQAIVLVSLYFTLHSTVLGLITIFLIGLAIYLFNVTFQLYLIDLAGEYSPSAKVFAASLFPVSVNFGIAVGAAIGGLIATNFGLPYTGWMGGLLALAAAFLTFISVQMQKKKS</sequence>
<evidence type="ECO:0000259" key="9">
    <source>
        <dbReference type="PROSITE" id="PS50850"/>
    </source>
</evidence>
<dbReference type="InterPro" id="IPR036259">
    <property type="entry name" value="MFS_trans_sf"/>
</dbReference>
<keyword evidence="7 8" id="KW-0472">Membrane</keyword>
<evidence type="ECO:0000256" key="1">
    <source>
        <dbReference type="ARBA" id="ARBA00004651"/>
    </source>
</evidence>
<feature type="transmembrane region" description="Helical" evidence="8">
    <location>
        <begin position="249"/>
        <end position="270"/>
    </location>
</feature>
<dbReference type="PANTHER" id="PTHR43124">
    <property type="entry name" value="PURINE EFFLUX PUMP PBUE"/>
    <property type="match status" value="1"/>
</dbReference>
<name>A0ABQ0TFV9_9BACL</name>
<protein>
    <submittedName>
        <fullName evidence="10">MFS transporter</fullName>
    </submittedName>
</protein>
<dbReference type="Gene3D" id="1.20.1250.20">
    <property type="entry name" value="MFS general substrate transporter like domains"/>
    <property type="match status" value="2"/>
</dbReference>
<dbReference type="SUPFAM" id="SSF103473">
    <property type="entry name" value="MFS general substrate transporter"/>
    <property type="match status" value="1"/>
</dbReference>
<evidence type="ECO:0000256" key="2">
    <source>
        <dbReference type="ARBA" id="ARBA00009458"/>
    </source>
</evidence>
<feature type="transmembrane region" description="Helical" evidence="8">
    <location>
        <begin position="57"/>
        <end position="78"/>
    </location>
</feature>
<dbReference type="PANTHER" id="PTHR43124:SF3">
    <property type="entry name" value="CHLORAMPHENICOL EFFLUX PUMP RV0191"/>
    <property type="match status" value="1"/>
</dbReference>
<feature type="transmembrane region" description="Helical" evidence="8">
    <location>
        <begin position="85"/>
        <end position="108"/>
    </location>
</feature>
<comment type="caution">
    <text evidence="10">The sequence shown here is derived from an EMBL/GenBank/DDBJ whole genome shotgun (WGS) entry which is preliminary data.</text>
</comment>
<evidence type="ECO:0000256" key="3">
    <source>
        <dbReference type="ARBA" id="ARBA00022448"/>
    </source>
</evidence>
<dbReference type="RefSeq" id="WP_236700044.1">
    <property type="nucleotide sequence ID" value="NZ_BJON01000002.1"/>
</dbReference>
<dbReference type="CDD" id="cd17324">
    <property type="entry name" value="MFS_NepI_like"/>
    <property type="match status" value="1"/>
</dbReference>
<feature type="transmembrane region" description="Helical" evidence="8">
    <location>
        <begin position="306"/>
        <end position="329"/>
    </location>
</feature>
<feature type="domain" description="Major facilitator superfamily (MFS) profile" evidence="9">
    <location>
        <begin position="19"/>
        <end position="397"/>
    </location>
</feature>
<evidence type="ECO:0000256" key="5">
    <source>
        <dbReference type="ARBA" id="ARBA00022692"/>
    </source>
</evidence>
<keyword evidence="4" id="KW-1003">Cell membrane</keyword>
<gene>
    <name evidence="10" type="ORF">BRE01_04970</name>
</gene>
<feature type="transmembrane region" description="Helical" evidence="8">
    <location>
        <begin position="282"/>
        <end position="300"/>
    </location>
</feature>
<keyword evidence="6 8" id="KW-1133">Transmembrane helix</keyword>
<feature type="transmembrane region" description="Helical" evidence="8">
    <location>
        <begin position="214"/>
        <end position="237"/>
    </location>
</feature>
<feature type="transmembrane region" description="Helical" evidence="8">
    <location>
        <begin position="373"/>
        <end position="393"/>
    </location>
</feature>
<dbReference type="InterPro" id="IPR020726">
    <property type="entry name" value="Bcl2_BH2_motif_CS"/>
</dbReference>
<evidence type="ECO:0000256" key="4">
    <source>
        <dbReference type="ARBA" id="ARBA00022475"/>
    </source>
</evidence>
<comment type="subcellular location">
    <subcellularLocation>
        <location evidence="1">Cell membrane</location>
        <topology evidence="1">Multi-pass membrane protein</topology>
    </subcellularLocation>
</comment>
<organism evidence="10 11">
    <name type="scientific">Brevibacillus reuszeri</name>
    <dbReference type="NCBI Taxonomy" id="54915"/>
    <lineage>
        <taxon>Bacteria</taxon>
        <taxon>Bacillati</taxon>
        <taxon>Bacillota</taxon>
        <taxon>Bacilli</taxon>
        <taxon>Bacillales</taxon>
        <taxon>Paenibacillaceae</taxon>
        <taxon>Brevibacillus</taxon>
    </lineage>
</organism>
<dbReference type="Proteomes" id="UP000319578">
    <property type="component" value="Unassembled WGS sequence"/>
</dbReference>
<proteinExistence type="inferred from homology"/>
<dbReference type="PROSITE" id="PS01258">
    <property type="entry name" value="BH2"/>
    <property type="match status" value="1"/>
</dbReference>
<feature type="transmembrane region" description="Helical" evidence="8">
    <location>
        <begin position="142"/>
        <end position="161"/>
    </location>
</feature>
<reference evidence="10 11" key="1">
    <citation type="submission" date="2019-06" db="EMBL/GenBank/DDBJ databases">
        <title>Whole genome shotgun sequence of Brevibacillus reuszeri NBRC 15719.</title>
        <authorList>
            <person name="Hosoyama A."/>
            <person name="Uohara A."/>
            <person name="Ohji S."/>
            <person name="Ichikawa N."/>
        </authorList>
    </citation>
    <scope>NUCLEOTIDE SEQUENCE [LARGE SCALE GENOMIC DNA]</scope>
    <source>
        <strain evidence="10 11">NBRC 15719</strain>
    </source>
</reference>
<evidence type="ECO:0000256" key="7">
    <source>
        <dbReference type="ARBA" id="ARBA00023136"/>
    </source>
</evidence>
<accession>A0ABQ0TFV9</accession>
<keyword evidence="11" id="KW-1185">Reference proteome</keyword>
<dbReference type="EMBL" id="BJON01000002">
    <property type="protein sequence ID" value="GED66795.1"/>
    <property type="molecule type" value="Genomic_DNA"/>
</dbReference>
<dbReference type="InterPro" id="IPR050189">
    <property type="entry name" value="MFS_Efflux_Transporters"/>
</dbReference>